<dbReference type="OrthoDB" id="5290748at2"/>
<feature type="domain" description="DUF4130" evidence="1">
    <location>
        <begin position="68"/>
        <end position="210"/>
    </location>
</feature>
<dbReference type="Proteomes" id="UP000054976">
    <property type="component" value="Unassembled WGS sequence"/>
</dbReference>
<accession>A0A0U9HP41</accession>
<evidence type="ECO:0000313" key="3">
    <source>
        <dbReference type="Proteomes" id="UP000054976"/>
    </source>
</evidence>
<dbReference type="NCBIfam" id="TIGR03915">
    <property type="entry name" value="SAM_7_link_chp"/>
    <property type="match status" value="1"/>
</dbReference>
<keyword evidence="3" id="KW-1185">Reference proteome</keyword>
<dbReference type="EMBL" id="BCNO01000001">
    <property type="protein sequence ID" value="GAQ94812.1"/>
    <property type="molecule type" value="Genomic_DNA"/>
</dbReference>
<organism evidence="2 3">
    <name type="scientific">Thermodesulfovibrio aggregans</name>
    <dbReference type="NCBI Taxonomy" id="86166"/>
    <lineage>
        <taxon>Bacteria</taxon>
        <taxon>Pseudomonadati</taxon>
        <taxon>Nitrospirota</taxon>
        <taxon>Thermodesulfovibrionia</taxon>
        <taxon>Thermodesulfovibrionales</taxon>
        <taxon>Thermodesulfovibrionaceae</taxon>
        <taxon>Thermodesulfovibrio</taxon>
    </lineage>
</organism>
<evidence type="ECO:0000313" key="2">
    <source>
        <dbReference type="EMBL" id="GAQ94812.1"/>
    </source>
</evidence>
<proteinExistence type="predicted"/>
<gene>
    <name evidence="2" type="ORF">TAGGR_1998</name>
</gene>
<dbReference type="InterPro" id="IPR023875">
    <property type="entry name" value="DNA_repair_put"/>
</dbReference>
<dbReference type="AlphaFoldDB" id="A0A0U9HP41"/>
<protein>
    <submittedName>
        <fullName evidence="2">Probable DNA metabolism protein</fullName>
    </submittedName>
</protein>
<dbReference type="Pfam" id="PF13566">
    <property type="entry name" value="DUF4130"/>
    <property type="match status" value="1"/>
</dbReference>
<evidence type="ECO:0000259" key="1">
    <source>
        <dbReference type="Pfam" id="PF13566"/>
    </source>
</evidence>
<name>A0A0U9HP41_9BACT</name>
<comment type="caution">
    <text evidence="2">The sequence shown here is derived from an EMBL/GenBank/DDBJ whole genome shotgun (WGS) entry which is preliminary data.</text>
</comment>
<sequence length="218" mass="26193">MKELELIENIKTTFKLNQMTIFSYDTEDYVEKIKRLDSATLKTIYLFIMSEDKDLFSDLSYFLDTFRGNSLENYFDPIIQKIHNKAKRVRREIHRMKGLLRFREIEGGYLYAQFCPENNIILPVANHFSNRLKKEKVLIHDLKRNILVFCYNGRVYPAKIESKIPSITQNEKIFSKLWLQYFDKISIKERMNLKVQKQKVPLKYRNSVIEFIESRNNN</sequence>
<dbReference type="RefSeq" id="WP_059176232.1">
    <property type="nucleotide sequence ID" value="NZ_BCNO01000001.1"/>
</dbReference>
<dbReference type="InterPro" id="IPR025404">
    <property type="entry name" value="DUF4130"/>
</dbReference>
<dbReference type="STRING" id="86166.TAGGR_1998"/>
<reference evidence="3" key="1">
    <citation type="submission" date="2016-01" db="EMBL/GenBank/DDBJ databases">
        <title>Draft genome sequence of Thermodesulfovibrio aggregans strain TGE-P1.</title>
        <authorList>
            <person name="Sekiguchi Y."/>
            <person name="Ohashi A."/>
            <person name="Matsuura N."/>
            <person name="Tourlousse M.D."/>
        </authorList>
    </citation>
    <scope>NUCLEOTIDE SEQUENCE [LARGE SCALE GENOMIC DNA]</scope>
    <source>
        <strain evidence="3">TGE-P1</strain>
    </source>
</reference>